<dbReference type="AlphaFoldDB" id="A0AA86P6Y6"/>
<reference evidence="3 4" key="2">
    <citation type="submission" date="2024-07" db="EMBL/GenBank/DDBJ databases">
        <authorList>
            <person name="Akdeniz Z."/>
        </authorList>
    </citation>
    <scope>NUCLEOTIDE SEQUENCE [LARGE SCALE GENOMIC DNA]</scope>
</reference>
<dbReference type="EMBL" id="CAXDID020000004">
    <property type="protein sequence ID" value="CAL5972951.1"/>
    <property type="molecule type" value="Genomic_DNA"/>
</dbReference>
<protein>
    <submittedName>
        <fullName evidence="3">Hypothetical_protein</fullName>
    </submittedName>
</protein>
<keyword evidence="1" id="KW-0472">Membrane</keyword>
<evidence type="ECO:0000313" key="3">
    <source>
        <dbReference type="EMBL" id="CAL5972951.1"/>
    </source>
</evidence>
<name>A0AA86P6Y6_9EUKA</name>
<proteinExistence type="predicted"/>
<accession>A0AA86P6Y6</accession>
<comment type="caution">
    <text evidence="2">The sequence shown here is derived from an EMBL/GenBank/DDBJ whole genome shotgun (WGS) entry which is preliminary data.</text>
</comment>
<reference evidence="2" key="1">
    <citation type="submission" date="2023-06" db="EMBL/GenBank/DDBJ databases">
        <authorList>
            <person name="Kurt Z."/>
        </authorList>
    </citation>
    <scope>NUCLEOTIDE SEQUENCE</scope>
</reference>
<evidence type="ECO:0000313" key="4">
    <source>
        <dbReference type="Proteomes" id="UP001642409"/>
    </source>
</evidence>
<dbReference type="EMBL" id="CATOUU010000531">
    <property type="protein sequence ID" value="CAI9932941.1"/>
    <property type="molecule type" value="Genomic_DNA"/>
</dbReference>
<sequence>MQVCYETEDSDDDTCDMHCKEECVLINNHYCCQHENDTKLIWLIALIVIFSFIFIFVSYQCYKLIVKRNKQQKPVLILQNMQFQPEVQFNQQNSDQVIV</sequence>
<organism evidence="2">
    <name type="scientific">Hexamita inflata</name>
    <dbReference type="NCBI Taxonomy" id="28002"/>
    <lineage>
        <taxon>Eukaryota</taxon>
        <taxon>Metamonada</taxon>
        <taxon>Diplomonadida</taxon>
        <taxon>Hexamitidae</taxon>
        <taxon>Hexamitinae</taxon>
        <taxon>Hexamita</taxon>
    </lineage>
</organism>
<gene>
    <name evidence="2" type="ORF">HINF_LOCUS20586</name>
    <name evidence="3" type="ORF">HINF_LOCUS2132</name>
</gene>
<dbReference type="Proteomes" id="UP001642409">
    <property type="component" value="Unassembled WGS sequence"/>
</dbReference>
<feature type="transmembrane region" description="Helical" evidence="1">
    <location>
        <begin position="40"/>
        <end position="62"/>
    </location>
</feature>
<evidence type="ECO:0000256" key="1">
    <source>
        <dbReference type="SAM" id="Phobius"/>
    </source>
</evidence>
<keyword evidence="1" id="KW-1133">Transmembrane helix</keyword>
<keyword evidence="1" id="KW-0812">Transmembrane</keyword>
<evidence type="ECO:0000313" key="2">
    <source>
        <dbReference type="EMBL" id="CAI9932941.1"/>
    </source>
</evidence>
<keyword evidence="4" id="KW-1185">Reference proteome</keyword>